<evidence type="ECO:0000313" key="6">
    <source>
        <dbReference type="EMBL" id="OAI02259.1"/>
    </source>
</evidence>
<reference evidence="6 7" key="1">
    <citation type="submission" date="2016-03" db="EMBL/GenBank/DDBJ databases">
        <authorList>
            <person name="Ploux O."/>
        </authorList>
    </citation>
    <scope>NUCLEOTIDE SEQUENCE [LARGE SCALE GENOMIC DNA]</scope>
    <source>
        <strain evidence="6 7">R-45363</strain>
    </source>
</reference>
<evidence type="ECO:0000313" key="7">
    <source>
        <dbReference type="Proteomes" id="UP000078090"/>
    </source>
</evidence>
<accession>A0A177MBT0</accession>
<dbReference type="Gene3D" id="3.40.80.10">
    <property type="entry name" value="Peptidoglycan recognition protein-like"/>
    <property type="match status" value="2"/>
</dbReference>
<dbReference type="AlphaFoldDB" id="A0A177MBT0"/>
<evidence type="ECO:0000256" key="4">
    <source>
        <dbReference type="ARBA" id="ARBA00023316"/>
    </source>
</evidence>
<dbReference type="OrthoDB" id="9794842at2"/>
<feature type="domain" description="N-acetylmuramoyl-L-alanine amidase" evidence="5">
    <location>
        <begin position="11"/>
        <end position="152"/>
    </location>
</feature>
<evidence type="ECO:0000259" key="5">
    <source>
        <dbReference type="SMART" id="SM00644"/>
    </source>
</evidence>
<dbReference type="InterPro" id="IPR002502">
    <property type="entry name" value="Amidase_domain"/>
</dbReference>
<dbReference type="EMBL" id="LUUG01000084">
    <property type="protein sequence ID" value="OAI02259.1"/>
    <property type="molecule type" value="Genomic_DNA"/>
</dbReference>
<name>A0A177MBT0_METMH</name>
<protein>
    <recommendedName>
        <fullName evidence="2">N-acetylmuramoyl-L-alanine amidase</fullName>
        <ecNumber evidence="2">3.5.1.28</ecNumber>
    </recommendedName>
</protein>
<dbReference type="RefSeq" id="WP_064009343.1">
    <property type="nucleotide sequence ID" value="NZ_LUUG01000084.1"/>
</dbReference>
<comment type="caution">
    <text evidence="6">The sequence shown here is derived from an EMBL/GenBank/DDBJ whole genome shotgun (WGS) entry which is preliminary data.</text>
</comment>
<dbReference type="GO" id="GO:0009253">
    <property type="term" value="P:peptidoglycan catabolic process"/>
    <property type="evidence" value="ECO:0007669"/>
    <property type="project" value="InterPro"/>
</dbReference>
<dbReference type="GO" id="GO:0008745">
    <property type="term" value="F:N-acetylmuramoyl-L-alanine amidase activity"/>
    <property type="evidence" value="ECO:0007669"/>
    <property type="project" value="UniProtKB-EC"/>
</dbReference>
<dbReference type="GO" id="GO:0071555">
    <property type="term" value="P:cell wall organization"/>
    <property type="evidence" value="ECO:0007669"/>
    <property type="project" value="UniProtKB-KW"/>
</dbReference>
<evidence type="ECO:0000256" key="1">
    <source>
        <dbReference type="ARBA" id="ARBA00001561"/>
    </source>
</evidence>
<evidence type="ECO:0000256" key="3">
    <source>
        <dbReference type="ARBA" id="ARBA00022801"/>
    </source>
</evidence>
<dbReference type="Proteomes" id="UP000078090">
    <property type="component" value="Unassembled WGS sequence"/>
</dbReference>
<keyword evidence="3" id="KW-0378">Hydrolase</keyword>
<comment type="catalytic activity">
    <reaction evidence="1">
        <text>Hydrolyzes the link between N-acetylmuramoyl residues and L-amino acid residues in certain cell-wall glycopeptides.</text>
        <dbReference type="EC" id="3.5.1.28"/>
    </reaction>
</comment>
<dbReference type="SUPFAM" id="SSF55846">
    <property type="entry name" value="N-acetylmuramoyl-L-alanine amidase-like"/>
    <property type="match status" value="2"/>
</dbReference>
<gene>
    <name evidence="6" type="ORF">A1332_16585</name>
</gene>
<dbReference type="GO" id="GO:0009254">
    <property type="term" value="P:peptidoglycan turnover"/>
    <property type="evidence" value="ECO:0007669"/>
    <property type="project" value="TreeGrafter"/>
</dbReference>
<dbReference type="CDD" id="cd06583">
    <property type="entry name" value="PGRP"/>
    <property type="match status" value="1"/>
</dbReference>
<dbReference type="PANTHER" id="PTHR30417:SF1">
    <property type="entry name" value="N-ACETYLMURAMOYL-L-ALANINE AMIDASE AMID"/>
    <property type="match status" value="1"/>
</dbReference>
<organism evidence="6 7">
    <name type="scientific">Methylomonas methanica</name>
    <dbReference type="NCBI Taxonomy" id="421"/>
    <lineage>
        <taxon>Bacteria</taxon>
        <taxon>Pseudomonadati</taxon>
        <taxon>Pseudomonadota</taxon>
        <taxon>Gammaproteobacteria</taxon>
        <taxon>Methylococcales</taxon>
        <taxon>Methylococcaceae</taxon>
        <taxon>Methylomonas</taxon>
    </lineage>
</organism>
<dbReference type="InterPro" id="IPR051206">
    <property type="entry name" value="NAMLAA_amidase_2"/>
</dbReference>
<keyword evidence="4" id="KW-0961">Cell wall biogenesis/degradation</keyword>
<proteinExistence type="predicted"/>
<dbReference type="SMART" id="SM00644">
    <property type="entry name" value="Ami_2"/>
    <property type="match status" value="1"/>
</dbReference>
<dbReference type="PANTHER" id="PTHR30417">
    <property type="entry name" value="N-ACETYLMURAMOYL-L-ALANINE AMIDASE AMID"/>
    <property type="match status" value="1"/>
</dbReference>
<evidence type="ECO:0000256" key="2">
    <source>
        <dbReference type="ARBA" id="ARBA00011901"/>
    </source>
</evidence>
<dbReference type="EC" id="3.5.1.28" evidence="2"/>
<dbReference type="InterPro" id="IPR036505">
    <property type="entry name" value="Amidase/PGRP_sf"/>
</dbReference>
<dbReference type="Pfam" id="PF01510">
    <property type="entry name" value="Amidase_2"/>
    <property type="match status" value="2"/>
</dbReference>
<sequence>MDKQWIGCAQGNFRTGRPAGFKPDIIVLHSADGSLADASMRYNKSGALQSMHYAIGNNGKIYQYVQEADTAFHAGLVVNPSAGFIKQRPNTNPNFFSIGIALEVAVVGQPAATQSAACSKLIREIADRWRINVDAEHVLSHSAIRASVSCPGSSIDIAKLIAAALPDPAVNSVAGKQVGLLSRANLRSRPSVSAPVVQVMEANSKVEIVSFTVGDVVSGNGFWYQDKDGCFFWAGATDRPNPRLLVTPSEGEASTDTMVLSNQSTAVAASLAINRSRFRLPAGQFFTEKPKKDLIVLHFTAGSSAKSAFDTWIGDAQHVAAAYLIDVDGTVYEVFDPTQWAYHLGVKGFNGRLDQRSIAIEIANVGPLRPAADNLDVLNWWPPRRGQTQPFGSKYCDKTQTAKYMHTSYRGEQYFATFPEQQVQAIRLLLNDLCARFSIPKTLPPKAKQFERDLAFFQQYSGIASHVNFRSDKWDIGPAFDWAALGVANAHGA</sequence>